<gene>
    <name evidence="2" type="ORF">BEMITA_LOCUS12226</name>
</gene>
<evidence type="ECO:0000256" key="1">
    <source>
        <dbReference type="SAM" id="MobiDB-lite"/>
    </source>
</evidence>
<accession>A0A9P0AMT5</accession>
<sequence length="349" mass="39914">MVLDCRRIFQKLSDGLGTEWVRESLLDHIHGTAEQLETYHLSFIMSESSESTTPPPPESDSDNESSTSLKFTEIRCRVTHLGEVKSAPITIIDQPHINERTHHVHTYGNTRCVHFVNKCNFKSMSSALPLSVFMPQDHYDTLIKLLQKSSVGTVLSDGVNYYSVISDKRDAKNITFSLIENTFRKLVNFIVTKGLDHDLHYITRGNRAEFRPDRFTLTFTTSRVKLTCHRLIKMKKVKATYSYQLPPSIDRVTRGPMERGTLSFATIYKKPKWTVAIKDTKSQLGEYVASSWAELQKPLFTINGGHITMFELKSLDADLSDQEVEHINVLRTINARETWLGTICERLDE</sequence>
<dbReference type="EMBL" id="OU963868">
    <property type="protein sequence ID" value="CAH0393871.1"/>
    <property type="molecule type" value="Genomic_DNA"/>
</dbReference>
<name>A0A9P0AMT5_BEMTA</name>
<dbReference type="Proteomes" id="UP001152759">
    <property type="component" value="Chromosome 7"/>
</dbReference>
<reference evidence="2" key="1">
    <citation type="submission" date="2021-12" db="EMBL/GenBank/DDBJ databases">
        <authorList>
            <person name="King R."/>
        </authorList>
    </citation>
    <scope>NUCLEOTIDE SEQUENCE</scope>
</reference>
<keyword evidence="3" id="KW-1185">Reference proteome</keyword>
<evidence type="ECO:0000313" key="3">
    <source>
        <dbReference type="Proteomes" id="UP001152759"/>
    </source>
</evidence>
<feature type="region of interest" description="Disordered" evidence="1">
    <location>
        <begin position="46"/>
        <end position="68"/>
    </location>
</feature>
<organism evidence="2 3">
    <name type="scientific">Bemisia tabaci</name>
    <name type="common">Sweetpotato whitefly</name>
    <name type="synonym">Aleurodes tabaci</name>
    <dbReference type="NCBI Taxonomy" id="7038"/>
    <lineage>
        <taxon>Eukaryota</taxon>
        <taxon>Metazoa</taxon>
        <taxon>Ecdysozoa</taxon>
        <taxon>Arthropoda</taxon>
        <taxon>Hexapoda</taxon>
        <taxon>Insecta</taxon>
        <taxon>Pterygota</taxon>
        <taxon>Neoptera</taxon>
        <taxon>Paraneoptera</taxon>
        <taxon>Hemiptera</taxon>
        <taxon>Sternorrhyncha</taxon>
        <taxon>Aleyrodoidea</taxon>
        <taxon>Aleyrodidae</taxon>
        <taxon>Aleyrodinae</taxon>
        <taxon>Bemisia</taxon>
    </lineage>
</organism>
<protein>
    <submittedName>
        <fullName evidence="2">Uncharacterized protein</fullName>
    </submittedName>
</protein>
<evidence type="ECO:0000313" key="2">
    <source>
        <dbReference type="EMBL" id="CAH0393871.1"/>
    </source>
</evidence>
<proteinExistence type="predicted"/>
<dbReference type="AlphaFoldDB" id="A0A9P0AMT5"/>